<evidence type="ECO:0000313" key="1">
    <source>
        <dbReference type="EMBL" id="KAG0521922.1"/>
    </source>
</evidence>
<organism evidence="1 2">
    <name type="scientific">Sorghum bicolor</name>
    <name type="common">Sorghum</name>
    <name type="synonym">Sorghum vulgare</name>
    <dbReference type="NCBI Taxonomy" id="4558"/>
    <lineage>
        <taxon>Eukaryota</taxon>
        <taxon>Viridiplantae</taxon>
        <taxon>Streptophyta</taxon>
        <taxon>Embryophyta</taxon>
        <taxon>Tracheophyta</taxon>
        <taxon>Spermatophyta</taxon>
        <taxon>Magnoliopsida</taxon>
        <taxon>Liliopsida</taxon>
        <taxon>Poales</taxon>
        <taxon>Poaceae</taxon>
        <taxon>PACMAD clade</taxon>
        <taxon>Panicoideae</taxon>
        <taxon>Andropogonodae</taxon>
        <taxon>Andropogoneae</taxon>
        <taxon>Sorghinae</taxon>
        <taxon>Sorghum</taxon>
    </lineage>
</organism>
<evidence type="ECO:0000313" key="2">
    <source>
        <dbReference type="Proteomes" id="UP000807115"/>
    </source>
</evidence>
<name>A0A921U7Q7_SORBI</name>
<protein>
    <submittedName>
        <fullName evidence="1">Uncharacterized protein</fullName>
    </submittedName>
</protein>
<proteinExistence type="predicted"/>
<accession>A0A921U7Q7</accession>
<gene>
    <name evidence="1" type="ORF">BDA96_08G203600</name>
</gene>
<dbReference type="AlphaFoldDB" id="A0A921U7Q7"/>
<dbReference type="Proteomes" id="UP000807115">
    <property type="component" value="Chromosome 8"/>
</dbReference>
<sequence length="50" mass="5921">MCSVFENIHGVQCTAIICRLDENNTYFGKISNSMKLMGNWFSHLKFHYYK</sequence>
<dbReference type="EMBL" id="CM027687">
    <property type="protein sequence ID" value="KAG0521922.1"/>
    <property type="molecule type" value="Genomic_DNA"/>
</dbReference>
<reference evidence="1" key="2">
    <citation type="submission" date="2020-10" db="EMBL/GenBank/DDBJ databases">
        <authorList>
            <person name="Cooper E.A."/>
            <person name="Brenton Z.W."/>
            <person name="Flinn B.S."/>
            <person name="Jenkins J."/>
            <person name="Shu S."/>
            <person name="Flowers D."/>
            <person name="Luo F."/>
            <person name="Wang Y."/>
            <person name="Xia P."/>
            <person name="Barry K."/>
            <person name="Daum C."/>
            <person name="Lipzen A."/>
            <person name="Yoshinaga Y."/>
            <person name="Schmutz J."/>
            <person name="Saski C."/>
            <person name="Vermerris W."/>
            <person name="Kresovich S."/>
        </authorList>
    </citation>
    <scope>NUCLEOTIDE SEQUENCE</scope>
</reference>
<comment type="caution">
    <text evidence="1">The sequence shown here is derived from an EMBL/GenBank/DDBJ whole genome shotgun (WGS) entry which is preliminary data.</text>
</comment>
<reference evidence="1" key="1">
    <citation type="journal article" date="2019" name="BMC Genomics">
        <title>A new reference genome for Sorghum bicolor reveals high levels of sequence similarity between sweet and grain genotypes: implications for the genetics of sugar metabolism.</title>
        <authorList>
            <person name="Cooper E.A."/>
            <person name="Brenton Z.W."/>
            <person name="Flinn B.S."/>
            <person name="Jenkins J."/>
            <person name="Shu S."/>
            <person name="Flowers D."/>
            <person name="Luo F."/>
            <person name="Wang Y."/>
            <person name="Xia P."/>
            <person name="Barry K."/>
            <person name="Daum C."/>
            <person name="Lipzen A."/>
            <person name="Yoshinaga Y."/>
            <person name="Schmutz J."/>
            <person name="Saski C."/>
            <person name="Vermerris W."/>
            <person name="Kresovich S."/>
        </authorList>
    </citation>
    <scope>NUCLEOTIDE SEQUENCE</scope>
</reference>